<protein>
    <submittedName>
        <fullName evidence="2">Uncharacterized protein</fullName>
    </submittedName>
</protein>
<dbReference type="AlphaFoldDB" id="A0AAV2ZB81"/>
<comment type="caution">
    <text evidence="2">The sequence shown here is derived from an EMBL/GenBank/DDBJ whole genome shotgun (WGS) entry which is preliminary data.</text>
</comment>
<proteinExistence type="predicted"/>
<evidence type="ECO:0000313" key="2">
    <source>
        <dbReference type="EMBL" id="DBA03309.1"/>
    </source>
</evidence>
<accession>A0AAV2ZB81</accession>
<sequence length="111" mass="12607">MNGFFTDNQTKQKAYDRYYNAMAKSDFVQGRKLQALIQKESLDEATSDSLANLFAQVMAKNREYDYDHITKKLTKGVFKPVQEQTTNGKTPNTPTKTLKPKAKSKGLPKVK</sequence>
<evidence type="ECO:0000256" key="1">
    <source>
        <dbReference type="SAM" id="MobiDB-lite"/>
    </source>
</evidence>
<feature type="compositionally biased region" description="Low complexity" evidence="1">
    <location>
        <begin position="85"/>
        <end position="97"/>
    </location>
</feature>
<feature type="compositionally biased region" description="Basic residues" evidence="1">
    <location>
        <begin position="98"/>
        <end position="111"/>
    </location>
</feature>
<feature type="region of interest" description="Disordered" evidence="1">
    <location>
        <begin position="80"/>
        <end position="111"/>
    </location>
</feature>
<keyword evidence="3" id="KW-1185">Reference proteome</keyword>
<dbReference type="Proteomes" id="UP001146120">
    <property type="component" value="Unassembled WGS sequence"/>
</dbReference>
<reference evidence="2" key="2">
    <citation type="journal article" date="2023" name="Microbiol Resour">
        <title>Decontamination and Annotation of the Draft Genome Sequence of the Oomycete Lagenidium giganteum ARSEF 373.</title>
        <authorList>
            <person name="Morgan W.R."/>
            <person name="Tartar A."/>
        </authorList>
    </citation>
    <scope>NUCLEOTIDE SEQUENCE</scope>
    <source>
        <strain evidence="2">ARSEF 373</strain>
    </source>
</reference>
<reference evidence="2" key="1">
    <citation type="submission" date="2022-11" db="EMBL/GenBank/DDBJ databases">
        <authorList>
            <person name="Morgan W.R."/>
            <person name="Tartar A."/>
        </authorList>
    </citation>
    <scope>NUCLEOTIDE SEQUENCE</scope>
    <source>
        <strain evidence="2">ARSEF 373</strain>
    </source>
</reference>
<dbReference type="EMBL" id="DAKRPA010000021">
    <property type="protein sequence ID" value="DBA03309.1"/>
    <property type="molecule type" value="Genomic_DNA"/>
</dbReference>
<name>A0AAV2ZB81_9STRA</name>
<organism evidence="2 3">
    <name type="scientific">Lagenidium giganteum</name>
    <dbReference type="NCBI Taxonomy" id="4803"/>
    <lineage>
        <taxon>Eukaryota</taxon>
        <taxon>Sar</taxon>
        <taxon>Stramenopiles</taxon>
        <taxon>Oomycota</taxon>
        <taxon>Peronosporomycetes</taxon>
        <taxon>Pythiales</taxon>
        <taxon>Pythiaceae</taxon>
    </lineage>
</organism>
<evidence type="ECO:0000313" key="3">
    <source>
        <dbReference type="Proteomes" id="UP001146120"/>
    </source>
</evidence>
<gene>
    <name evidence="2" type="ORF">N0F65_011668</name>
</gene>